<keyword evidence="2" id="KW-0813">Transport</keyword>
<keyword evidence="5" id="KW-1185">Reference proteome</keyword>
<dbReference type="AlphaFoldDB" id="A0A5C4T0R2"/>
<dbReference type="EMBL" id="VDCQ01000055">
    <property type="protein sequence ID" value="TNJ62672.1"/>
    <property type="molecule type" value="Genomic_DNA"/>
</dbReference>
<dbReference type="RefSeq" id="WP_139605859.1">
    <property type="nucleotide sequence ID" value="NZ_VDCQ01000055.1"/>
</dbReference>
<dbReference type="InterPro" id="IPR050490">
    <property type="entry name" value="Bact_solute-bd_prot1"/>
</dbReference>
<proteinExistence type="inferred from homology"/>
<reference evidence="4 5" key="1">
    <citation type="submission" date="2019-05" db="EMBL/GenBank/DDBJ databases">
        <title>We sequenced the genome of Paenibacillus hemerocallicola KCTC 33185 for further insight into its adaptation and study the phylogeny of Paenibacillus.</title>
        <authorList>
            <person name="Narsing Rao M.P."/>
        </authorList>
    </citation>
    <scope>NUCLEOTIDE SEQUENCE [LARGE SCALE GENOMIC DNA]</scope>
    <source>
        <strain evidence="4 5">KCTC 33185</strain>
    </source>
</reference>
<evidence type="ECO:0000256" key="3">
    <source>
        <dbReference type="ARBA" id="ARBA00022729"/>
    </source>
</evidence>
<accession>A0A5C4T0R2</accession>
<evidence type="ECO:0000313" key="4">
    <source>
        <dbReference type="EMBL" id="TNJ62672.1"/>
    </source>
</evidence>
<gene>
    <name evidence="4" type="ORF">FE784_29530</name>
</gene>
<dbReference type="PANTHER" id="PTHR43649:SF34">
    <property type="entry name" value="ABC TRANSPORTER PERIPLASMIC-BINDING PROTEIN YCJN-RELATED"/>
    <property type="match status" value="1"/>
</dbReference>
<protein>
    <submittedName>
        <fullName evidence="4">Extracellular solute-binding protein</fullName>
    </submittedName>
</protein>
<dbReference type="Proteomes" id="UP000307943">
    <property type="component" value="Unassembled WGS sequence"/>
</dbReference>
<evidence type="ECO:0000256" key="2">
    <source>
        <dbReference type="ARBA" id="ARBA00022448"/>
    </source>
</evidence>
<comment type="similarity">
    <text evidence="1">Belongs to the bacterial solute-binding protein 1 family.</text>
</comment>
<organism evidence="4 5">
    <name type="scientific">Paenibacillus hemerocallicola</name>
    <dbReference type="NCBI Taxonomy" id="1172614"/>
    <lineage>
        <taxon>Bacteria</taxon>
        <taxon>Bacillati</taxon>
        <taxon>Bacillota</taxon>
        <taxon>Bacilli</taxon>
        <taxon>Bacillales</taxon>
        <taxon>Paenibacillaceae</taxon>
        <taxon>Paenibacillus</taxon>
    </lineage>
</organism>
<dbReference type="Pfam" id="PF13416">
    <property type="entry name" value="SBP_bac_8"/>
    <property type="match status" value="1"/>
</dbReference>
<evidence type="ECO:0000313" key="5">
    <source>
        <dbReference type="Proteomes" id="UP000307943"/>
    </source>
</evidence>
<dbReference type="InterPro" id="IPR006059">
    <property type="entry name" value="SBP"/>
</dbReference>
<dbReference type="Gene3D" id="3.40.190.10">
    <property type="entry name" value="Periplasmic binding protein-like II"/>
    <property type="match status" value="1"/>
</dbReference>
<name>A0A5C4T0R2_9BACL</name>
<evidence type="ECO:0000256" key="1">
    <source>
        <dbReference type="ARBA" id="ARBA00008520"/>
    </source>
</evidence>
<dbReference type="SUPFAM" id="SSF53850">
    <property type="entry name" value="Periplasmic binding protein-like II"/>
    <property type="match status" value="1"/>
</dbReference>
<keyword evidence="3" id="KW-0732">Signal</keyword>
<sequence>MDDRSERFVARVKRKALSLMLIFSVLESLSLTGCGQESTVEGKPGAEKRDVYNHEPVTLTFYSQNASVLNDADLEELVTKAIKPKYPNIKPKLITGDLEKLISAGEVPDIVLSALQFVPKILRLELYSDMNEFIGQEGIDLGKFEPETVRATKSFSDKGEFVGMPYAMSYGMLLVNKEIFDKLAVPYPSDGMTWSEVLGLAARVTRLHQDTSYIGLDLTAPTIMTRQAGLPVIDDKGEKAIIQSEGYKKVYSLYERLYGISGIVAGKKYTYGINYFMRDQKTAMFPYWLIPTTVRLPELRESGKTFNWDVVSYPSFDDKPGYGRDIDFHMALVSPKSPNKTAAYAAIKTLVGEEAQRAMNRGIRMTVLADPALRKEVAADTKLYDGKNLQGIFKAKLSPSPKASIYDQDLYPFLNEAAEKMAFEKTDVNTVLREAEEKANQHLRQELGKLK</sequence>
<comment type="caution">
    <text evidence="4">The sequence shown here is derived from an EMBL/GenBank/DDBJ whole genome shotgun (WGS) entry which is preliminary data.</text>
</comment>
<dbReference type="OrthoDB" id="9768630at2"/>
<dbReference type="PANTHER" id="PTHR43649">
    <property type="entry name" value="ARABINOSE-BINDING PROTEIN-RELATED"/>
    <property type="match status" value="1"/>
</dbReference>